<feature type="transmembrane region" description="Helical" evidence="8">
    <location>
        <begin position="424"/>
        <end position="441"/>
    </location>
</feature>
<dbReference type="CDD" id="cd06261">
    <property type="entry name" value="TM_PBP2"/>
    <property type="match status" value="2"/>
</dbReference>
<comment type="subcellular location">
    <subcellularLocation>
        <location evidence="1">Cell inner membrane</location>
        <topology evidence="1">Multi-pass membrane protein</topology>
    </subcellularLocation>
    <subcellularLocation>
        <location evidence="8">Cell membrane</location>
        <topology evidence="8">Multi-pass membrane protein</topology>
    </subcellularLocation>
</comment>
<feature type="domain" description="ABC transmembrane type-1" evidence="9">
    <location>
        <begin position="62"/>
        <end position="270"/>
    </location>
</feature>
<evidence type="ECO:0000256" key="8">
    <source>
        <dbReference type="RuleBase" id="RU363032"/>
    </source>
</evidence>
<proteinExistence type="inferred from homology"/>
<feature type="transmembrane region" description="Helical" evidence="8">
    <location>
        <begin position="146"/>
        <end position="169"/>
    </location>
</feature>
<feature type="transmembrane region" description="Helical" evidence="8">
    <location>
        <begin position="65"/>
        <end position="86"/>
    </location>
</feature>
<dbReference type="GO" id="GO:0055085">
    <property type="term" value="P:transmembrane transport"/>
    <property type="evidence" value="ECO:0007669"/>
    <property type="project" value="InterPro"/>
</dbReference>
<dbReference type="PROSITE" id="PS50928">
    <property type="entry name" value="ABC_TM1"/>
    <property type="match status" value="2"/>
</dbReference>
<evidence type="ECO:0000259" key="9">
    <source>
        <dbReference type="PROSITE" id="PS50928"/>
    </source>
</evidence>
<evidence type="ECO:0000256" key="5">
    <source>
        <dbReference type="ARBA" id="ARBA00022692"/>
    </source>
</evidence>
<feature type="transmembrane region" description="Helical" evidence="8">
    <location>
        <begin position="190"/>
        <end position="212"/>
    </location>
</feature>
<keyword evidence="5 8" id="KW-0812">Transmembrane</keyword>
<comment type="similarity">
    <text evidence="8">Belongs to the binding-protein-dependent transport system permease family.</text>
</comment>
<feature type="transmembrane region" description="Helical" evidence="8">
    <location>
        <begin position="250"/>
        <end position="270"/>
    </location>
</feature>
<keyword evidence="6 8" id="KW-1133">Transmembrane helix</keyword>
<dbReference type="PANTHER" id="PTHR43357:SF4">
    <property type="entry name" value="INNER MEMBRANE ABC TRANSPORTER PERMEASE PROTEIN YDCV"/>
    <property type="match status" value="1"/>
</dbReference>
<dbReference type="Gene3D" id="1.10.3720.10">
    <property type="entry name" value="MetI-like"/>
    <property type="match status" value="2"/>
</dbReference>
<dbReference type="EMBL" id="CP158252">
    <property type="protein sequence ID" value="XDJ43131.1"/>
    <property type="molecule type" value="Genomic_DNA"/>
</dbReference>
<keyword evidence="4" id="KW-0997">Cell inner membrane</keyword>
<feature type="transmembrane region" description="Helical" evidence="8">
    <location>
        <begin position="477"/>
        <end position="496"/>
    </location>
</feature>
<organism evidence="10">
    <name type="scientific">Castellaniella ginsengisoli</name>
    <dbReference type="NCBI Taxonomy" id="546114"/>
    <lineage>
        <taxon>Bacteria</taxon>
        <taxon>Pseudomonadati</taxon>
        <taxon>Pseudomonadota</taxon>
        <taxon>Betaproteobacteria</taxon>
        <taxon>Burkholderiales</taxon>
        <taxon>Alcaligenaceae</taxon>
        <taxon>Castellaniella</taxon>
    </lineage>
</organism>
<gene>
    <name evidence="10" type="ORF">ABRY99_06100</name>
</gene>
<protein>
    <submittedName>
        <fullName evidence="10">ABC transporter permease subunit</fullName>
    </submittedName>
</protein>
<accession>A0AB39CMB9</accession>
<feature type="transmembrane region" description="Helical" evidence="8">
    <location>
        <begin position="98"/>
        <end position="118"/>
    </location>
</feature>
<feature type="transmembrane region" description="Helical" evidence="8">
    <location>
        <begin position="302"/>
        <end position="324"/>
    </location>
</feature>
<keyword evidence="7 8" id="KW-0472">Membrane</keyword>
<dbReference type="SUPFAM" id="SSF161098">
    <property type="entry name" value="MetI-like"/>
    <property type="match status" value="2"/>
</dbReference>
<feature type="transmembrane region" description="Helical" evidence="8">
    <location>
        <begin position="363"/>
        <end position="385"/>
    </location>
</feature>
<reference evidence="10" key="1">
    <citation type="submission" date="2024-05" db="EMBL/GenBank/DDBJ databases">
        <authorList>
            <person name="Luo Y.-C."/>
            <person name="Nicholds J."/>
            <person name="Mortimer T."/>
            <person name="Maboni G."/>
        </authorList>
    </citation>
    <scope>NUCLEOTIDE SEQUENCE</scope>
    <source>
        <strain evidence="10">153920</strain>
    </source>
</reference>
<keyword evidence="2 8" id="KW-0813">Transport</keyword>
<dbReference type="PANTHER" id="PTHR43357">
    <property type="entry name" value="INNER MEMBRANE ABC TRANSPORTER PERMEASE PROTEIN YDCV"/>
    <property type="match status" value="1"/>
</dbReference>
<evidence type="ECO:0000256" key="2">
    <source>
        <dbReference type="ARBA" id="ARBA00022448"/>
    </source>
</evidence>
<dbReference type="GO" id="GO:0005886">
    <property type="term" value="C:plasma membrane"/>
    <property type="evidence" value="ECO:0007669"/>
    <property type="project" value="UniProtKB-SubCell"/>
</dbReference>
<dbReference type="InterPro" id="IPR000515">
    <property type="entry name" value="MetI-like"/>
</dbReference>
<feature type="transmembrane region" description="Helical" evidence="8">
    <location>
        <begin position="397"/>
        <end position="418"/>
    </location>
</feature>
<dbReference type="Pfam" id="PF00528">
    <property type="entry name" value="BPD_transp_1"/>
    <property type="match status" value="2"/>
</dbReference>
<evidence type="ECO:0000256" key="4">
    <source>
        <dbReference type="ARBA" id="ARBA00022519"/>
    </source>
</evidence>
<dbReference type="RefSeq" id="WP_368643980.1">
    <property type="nucleotide sequence ID" value="NZ_CP158252.1"/>
</dbReference>
<evidence type="ECO:0000256" key="1">
    <source>
        <dbReference type="ARBA" id="ARBA00004429"/>
    </source>
</evidence>
<dbReference type="InterPro" id="IPR035906">
    <property type="entry name" value="MetI-like_sf"/>
</dbReference>
<feature type="transmembrane region" description="Helical" evidence="8">
    <location>
        <begin position="529"/>
        <end position="550"/>
    </location>
</feature>
<dbReference type="AlphaFoldDB" id="A0AB39CMB9"/>
<name>A0AB39CMB9_9BURK</name>
<evidence type="ECO:0000256" key="7">
    <source>
        <dbReference type="ARBA" id="ARBA00023136"/>
    </source>
</evidence>
<keyword evidence="3" id="KW-1003">Cell membrane</keyword>
<evidence type="ECO:0000256" key="3">
    <source>
        <dbReference type="ARBA" id="ARBA00022475"/>
    </source>
</evidence>
<evidence type="ECO:0000313" key="10">
    <source>
        <dbReference type="EMBL" id="XDJ43131.1"/>
    </source>
</evidence>
<evidence type="ECO:0000256" key="6">
    <source>
        <dbReference type="ARBA" id="ARBA00022989"/>
    </source>
</evidence>
<feature type="domain" description="ABC transmembrane type-1" evidence="9">
    <location>
        <begin position="359"/>
        <end position="547"/>
    </location>
</feature>
<sequence>MPDSRQSRALNWTLTALVGFLVLCPVLMLLLDSLSRAPAAAGPFTLSPYVRAYTAPALRGVALNTAVFVLGSSLLSTLLALLLACLNTGHAARRLCMAFSILPLMTPPLLFAAGWALLLNPGDGLLTQALQGLLGPEPAPFDIHSLGGMILVEGMMNLPMAYLIIAPALAAFDPARQEAARVSGSGPTDVLLRITLPILYPALLAALVLSMVRSLASYAVPRVVGAPGHVDVLTTYLYGMISAGSASDEAQAAALGLGLLSASLALTVFYRALVAESAAYAAPPAHGARPGPARPGRMRHTLGLGAGLLYLLATALPILALLYASLIPRPMPFGALAFAALDLRHWIDVFQEPAVLRALRNSLLLAGAGATLGAALSLGVACVCVKTHGPPTRLLRMLSFLPFAFPALVLGIGFKGFFAQIPPPATLAALLLAYIAVYLPYGVRPLAGAFTQVHRLLDEASRLCGAGRLTTLRRITLPLLAPGIVSTWTLMAILFLNELPVSVVLSDAGAEVLSIRILSDIDDGHWGRLSALGLLAIALSAALALCARVATRAFRRRQES</sequence>